<dbReference type="RefSeq" id="WP_022920506.1">
    <property type="nucleotide sequence ID" value="NZ_BMLB01000002.1"/>
</dbReference>
<evidence type="ECO:0000313" key="2">
    <source>
        <dbReference type="Proteomes" id="UP000662111"/>
    </source>
</evidence>
<evidence type="ECO:0000313" key="1">
    <source>
        <dbReference type="EMBL" id="GGK63517.1"/>
    </source>
</evidence>
<organism evidence="1 2">
    <name type="scientific">Ornithinimicrobium pekingense</name>
    <dbReference type="NCBI Taxonomy" id="384677"/>
    <lineage>
        <taxon>Bacteria</taxon>
        <taxon>Bacillati</taxon>
        <taxon>Actinomycetota</taxon>
        <taxon>Actinomycetes</taxon>
        <taxon>Micrococcales</taxon>
        <taxon>Ornithinimicrobiaceae</taxon>
        <taxon>Ornithinimicrobium</taxon>
    </lineage>
</organism>
<gene>
    <name evidence="1" type="ORF">GCM10011509_09910</name>
</gene>
<proteinExistence type="predicted"/>
<dbReference type="EMBL" id="BMLB01000002">
    <property type="protein sequence ID" value="GGK63517.1"/>
    <property type="molecule type" value="Genomic_DNA"/>
</dbReference>
<dbReference type="Proteomes" id="UP000662111">
    <property type="component" value="Unassembled WGS sequence"/>
</dbReference>
<comment type="caution">
    <text evidence="1">The sequence shown here is derived from an EMBL/GenBank/DDBJ whole genome shotgun (WGS) entry which is preliminary data.</text>
</comment>
<name>A0ABQ2F6E4_9MICO</name>
<accession>A0ABQ2F6E4</accession>
<sequence>MQGKKLSPLKLFFDNIVIVKRGNRIEIKAVFKVKAVVKGD</sequence>
<keyword evidence="2" id="KW-1185">Reference proteome</keyword>
<reference evidence="2" key="1">
    <citation type="journal article" date="2019" name="Int. J. Syst. Evol. Microbiol.">
        <title>The Global Catalogue of Microorganisms (GCM) 10K type strain sequencing project: providing services to taxonomists for standard genome sequencing and annotation.</title>
        <authorList>
            <consortium name="The Broad Institute Genomics Platform"/>
            <consortium name="The Broad Institute Genome Sequencing Center for Infectious Disease"/>
            <person name="Wu L."/>
            <person name="Ma J."/>
        </authorList>
    </citation>
    <scope>NUCLEOTIDE SEQUENCE [LARGE SCALE GENOMIC DNA]</scope>
    <source>
        <strain evidence="2">CGMCC 1.5362</strain>
    </source>
</reference>
<protein>
    <submittedName>
        <fullName evidence="1">Uncharacterized protein</fullName>
    </submittedName>
</protein>